<dbReference type="AlphaFoldDB" id="A0A7Y9IEP0"/>
<dbReference type="EMBL" id="JACCBU010000001">
    <property type="protein sequence ID" value="NYE75477.1"/>
    <property type="molecule type" value="Genomic_DNA"/>
</dbReference>
<dbReference type="InterPro" id="IPR017850">
    <property type="entry name" value="Alkaline_phosphatase_core_sf"/>
</dbReference>
<proteinExistence type="predicted"/>
<dbReference type="InterPro" id="IPR002591">
    <property type="entry name" value="Phosphodiest/P_Trfase"/>
</dbReference>
<accession>A0A7Y9IEP0</accession>
<name>A0A7Y9IEP0_9ACTN</name>
<comment type="caution">
    <text evidence="1">The sequence shown here is derived from an EMBL/GenBank/DDBJ whole genome shotgun (WGS) entry which is preliminary data.</text>
</comment>
<protein>
    <submittedName>
        <fullName evidence="1">Putative AlkP superfamily pyrophosphatase or phosphodiesterase</fullName>
    </submittedName>
</protein>
<dbReference type="RefSeq" id="WP_179757972.1">
    <property type="nucleotide sequence ID" value="NZ_JACCBU010000001.1"/>
</dbReference>
<reference evidence="1 2" key="1">
    <citation type="submission" date="2020-07" db="EMBL/GenBank/DDBJ databases">
        <title>Sequencing the genomes of 1000 actinobacteria strains.</title>
        <authorList>
            <person name="Klenk H.-P."/>
        </authorList>
    </citation>
    <scope>NUCLEOTIDE SEQUENCE [LARGE SCALE GENOMIC DNA]</scope>
    <source>
        <strain evidence="1 2">DSM 22083</strain>
    </source>
</reference>
<evidence type="ECO:0000313" key="2">
    <source>
        <dbReference type="Proteomes" id="UP000569914"/>
    </source>
</evidence>
<dbReference type="Pfam" id="PF01663">
    <property type="entry name" value="Phosphodiest"/>
    <property type="match status" value="1"/>
</dbReference>
<dbReference type="Proteomes" id="UP000569914">
    <property type="component" value="Unassembled WGS sequence"/>
</dbReference>
<keyword evidence="2" id="KW-1185">Reference proteome</keyword>
<dbReference type="SUPFAM" id="SSF53649">
    <property type="entry name" value="Alkaline phosphatase-like"/>
    <property type="match status" value="1"/>
</dbReference>
<dbReference type="PANTHER" id="PTHR10151">
    <property type="entry name" value="ECTONUCLEOTIDE PYROPHOSPHATASE/PHOSPHODIESTERASE"/>
    <property type="match status" value="1"/>
</dbReference>
<evidence type="ECO:0000313" key="1">
    <source>
        <dbReference type="EMBL" id="NYE75477.1"/>
    </source>
</evidence>
<dbReference type="GO" id="GO:0016787">
    <property type="term" value="F:hydrolase activity"/>
    <property type="evidence" value="ECO:0007669"/>
    <property type="project" value="UniProtKB-ARBA"/>
</dbReference>
<dbReference type="PANTHER" id="PTHR10151:SF120">
    <property type="entry name" value="BIS(5'-ADENOSYL)-TRIPHOSPHATASE"/>
    <property type="match status" value="1"/>
</dbReference>
<sequence>MIIPHYGATTLAELLPGLAAHLGVPSYDSDPLALPDAQRYVLIVIDGLGDQLVRRAIRQAPYLAGLLDRARTITSGVPSTTVTSLTCLGTGMPPGRHGMVGWTARVPQTREILNHLFWESAIDPEAYQALPTIFDRASAAGVATTTVSLDRFTGSGLTRAALRGAEFRGFRDEDDLEGRAAMVARAAQRGQRSLVYAYERRLDHAGHAHGVSSHDWHGALTDADALCRAIRDRLDDDVRMIITGDHGMIDIPDDHRIVIEDDPELDAGVTDVAGEGRFRQLYVDHDRPEAVAARWRDRLGDRAWVRTRDEAIEDGWFGPVDESIKERYGHVVAAFRDDWAGMTRRMEREMGLIGMHGSLTEAEMIVPLFVD</sequence>
<gene>
    <name evidence="1" type="ORF">BKA15_006806</name>
</gene>
<organism evidence="1 2">
    <name type="scientific">Microlunatus parietis</name>
    <dbReference type="NCBI Taxonomy" id="682979"/>
    <lineage>
        <taxon>Bacteria</taxon>
        <taxon>Bacillati</taxon>
        <taxon>Actinomycetota</taxon>
        <taxon>Actinomycetes</taxon>
        <taxon>Propionibacteriales</taxon>
        <taxon>Propionibacteriaceae</taxon>
        <taxon>Microlunatus</taxon>
    </lineage>
</organism>
<dbReference type="Gene3D" id="3.40.720.10">
    <property type="entry name" value="Alkaline Phosphatase, subunit A"/>
    <property type="match status" value="1"/>
</dbReference>